<dbReference type="GO" id="GO:0005737">
    <property type="term" value="C:cytoplasm"/>
    <property type="evidence" value="ECO:0007669"/>
    <property type="project" value="UniProtKB-SubCell"/>
</dbReference>
<sequence>MKNILVAVDFKEGTDKVLGIAKEMGQLYLAKVWIIHVSAPEPDFVGYEVGPQYIADLRETELKEEHKQLKKYADDLSFSGLSADSIMLEGGTIEMLVAEIEKLHIDLVIVGHHKHGFFHKAFFGRTDVSLIEHTKIPALVVPVD</sequence>
<name>A0AAE3MHQ0_9BACT</name>
<dbReference type="Gene3D" id="3.40.50.620">
    <property type="entry name" value="HUPs"/>
    <property type="match status" value="1"/>
</dbReference>
<dbReference type="Proteomes" id="UP001207408">
    <property type="component" value="Unassembled WGS sequence"/>
</dbReference>
<comment type="similarity">
    <text evidence="1 2">Belongs to the universal stress protein A family.</text>
</comment>
<evidence type="ECO:0000313" key="5">
    <source>
        <dbReference type="Proteomes" id="UP001207408"/>
    </source>
</evidence>
<dbReference type="PANTHER" id="PTHR46268:SF6">
    <property type="entry name" value="UNIVERSAL STRESS PROTEIN UP12"/>
    <property type="match status" value="1"/>
</dbReference>
<reference evidence="4" key="1">
    <citation type="submission" date="2022-10" db="EMBL/GenBank/DDBJ databases">
        <authorList>
            <person name="Yu W.X."/>
        </authorList>
    </citation>
    <scope>NUCLEOTIDE SEQUENCE</scope>
    <source>
        <strain evidence="4">D04</strain>
    </source>
</reference>
<keyword evidence="2" id="KW-0963">Cytoplasm</keyword>
<feature type="domain" description="UspA" evidence="3">
    <location>
        <begin position="1"/>
        <end position="142"/>
    </location>
</feature>
<gene>
    <name evidence="4" type="ORF">OM074_19740</name>
</gene>
<dbReference type="PANTHER" id="PTHR46268">
    <property type="entry name" value="STRESS RESPONSE PROTEIN NHAX"/>
    <property type="match status" value="1"/>
</dbReference>
<dbReference type="InterPro" id="IPR006015">
    <property type="entry name" value="Universal_stress_UspA"/>
</dbReference>
<keyword evidence="5" id="KW-1185">Reference proteome</keyword>
<dbReference type="PIRSF" id="PIRSF006276">
    <property type="entry name" value="UspA"/>
    <property type="match status" value="1"/>
</dbReference>
<dbReference type="CDD" id="cd00293">
    <property type="entry name" value="USP-like"/>
    <property type="match status" value="1"/>
</dbReference>
<dbReference type="SUPFAM" id="SSF52402">
    <property type="entry name" value="Adenine nucleotide alpha hydrolases-like"/>
    <property type="match status" value="1"/>
</dbReference>
<organism evidence="4 5">
    <name type="scientific">Plebeiibacterium marinum</name>
    <dbReference type="NCBI Taxonomy" id="2992111"/>
    <lineage>
        <taxon>Bacteria</taxon>
        <taxon>Pseudomonadati</taxon>
        <taxon>Bacteroidota</taxon>
        <taxon>Bacteroidia</taxon>
        <taxon>Marinilabiliales</taxon>
        <taxon>Marinilabiliaceae</taxon>
        <taxon>Plebeiibacterium</taxon>
    </lineage>
</organism>
<evidence type="ECO:0000259" key="3">
    <source>
        <dbReference type="Pfam" id="PF00582"/>
    </source>
</evidence>
<evidence type="ECO:0000256" key="1">
    <source>
        <dbReference type="ARBA" id="ARBA00008791"/>
    </source>
</evidence>
<dbReference type="InterPro" id="IPR014729">
    <property type="entry name" value="Rossmann-like_a/b/a_fold"/>
</dbReference>
<dbReference type="PRINTS" id="PR01438">
    <property type="entry name" value="UNVRSLSTRESS"/>
</dbReference>
<proteinExistence type="inferred from homology"/>
<accession>A0AAE3MHQ0</accession>
<dbReference type="InterPro" id="IPR006016">
    <property type="entry name" value="UspA"/>
</dbReference>
<dbReference type="AlphaFoldDB" id="A0AAE3MHQ0"/>
<evidence type="ECO:0000313" key="4">
    <source>
        <dbReference type="EMBL" id="MCW3807867.1"/>
    </source>
</evidence>
<dbReference type="EMBL" id="JAPDPI010000066">
    <property type="protein sequence ID" value="MCW3807867.1"/>
    <property type="molecule type" value="Genomic_DNA"/>
</dbReference>
<dbReference type="Pfam" id="PF00582">
    <property type="entry name" value="Usp"/>
    <property type="match status" value="1"/>
</dbReference>
<comment type="caution">
    <text evidence="4">The sequence shown here is derived from an EMBL/GenBank/DDBJ whole genome shotgun (WGS) entry which is preliminary data.</text>
</comment>
<comment type="subcellular location">
    <subcellularLocation>
        <location evidence="2">Cytoplasm</location>
    </subcellularLocation>
</comment>
<evidence type="ECO:0000256" key="2">
    <source>
        <dbReference type="PIRNR" id="PIRNR006276"/>
    </source>
</evidence>
<protein>
    <recommendedName>
        <fullName evidence="2">Universal stress protein</fullName>
    </recommendedName>
</protein>
<dbReference type="RefSeq" id="WP_301202349.1">
    <property type="nucleotide sequence ID" value="NZ_JAPDPI010000066.1"/>
</dbReference>